<dbReference type="Proteomes" id="UP000813462">
    <property type="component" value="Unassembled WGS sequence"/>
</dbReference>
<evidence type="ECO:0000313" key="3">
    <source>
        <dbReference type="Proteomes" id="UP000813462"/>
    </source>
</evidence>
<keyword evidence="1" id="KW-0175">Coiled coil</keyword>
<dbReference type="PANTHER" id="PTHR34937:SF2">
    <property type="entry name" value="OS08G0559800 PROTEIN"/>
    <property type="match status" value="1"/>
</dbReference>
<protein>
    <submittedName>
        <fullName evidence="2">Uncharacterized protein</fullName>
    </submittedName>
</protein>
<name>A0A978VR67_ZIZJJ</name>
<comment type="caution">
    <text evidence="2">The sequence shown here is derived from an EMBL/GenBank/DDBJ whole genome shotgun (WGS) entry which is preliminary data.</text>
</comment>
<accession>A0A978VR67</accession>
<proteinExistence type="predicted"/>
<gene>
    <name evidence="2" type="ORF">FEM48_Zijuj03G0157300</name>
</gene>
<dbReference type="AlphaFoldDB" id="A0A978VR67"/>
<sequence length="301" mass="34112">MKSLESAKEKCDGFLLKLLKSLRLIEEKLVKVINNIVDEEQIENYTKKSDGLESDGELKVVSEELMAVTKLTKVAELKVNEYKESTKKKKRGLENNVLQKVGFESVRTKLDSCEGEREAVSLQISDHCSFICNCSYQASTVERIMKNLNIEITQLRRSLEDSRSNTERLQSLIEKQAQDIAENMLYIKELEDREKKLAQNVEELLMKIKETEAEFARLREACEEEVKAGKCEIEERDKVVAILNQELEKTKTALDMSNHKLNEEEELTSAAMSAQAAANKSLKLADNTAAGLCKGVEELSK</sequence>
<feature type="coiled-coil region" evidence="1">
    <location>
        <begin position="138"/>
        <end position="267"/>
    </location>
</feature>
<dbReference type="EMBL" id="JAEACU010000003">
    <property type="protein sequence ID" value="KAH7538042.1"/>
    <property type="molecule type" value="Genomic_DNA"/>
</dbReference>
<dbReference type="PANTHER" id="PTHR34937">
    <property type="entry name" value="OS08G0559800 PROTEIN"/>
    <property type="match status" value="1"/>
</dbReference>
<organism evidence="2 3">
    <name type="scientific">Ziziphus jujuba var. spinosa</name>
    <dbReference type="NCBI Taxonomy" id="714518"/>
    <lineage>
        <taxon>Eukaryota</taxon>
        <taxon>Viridiplantae</taxon>
        <taxon>Streptophyta</taxon>
        <taxon>Embryophyta</taxon>
        <taxon>Tracheophyta</taxon>
        <taxon>Spermatophyta</taxon>
        <taxon>Magnoliopsida</taxon>
        <taxon>eudicotyledons</taxon>
        <taxon>Gunneridae</taxon>
        <taxon>Pentapetalae</taxon>
        <taxon>rosids</taxon>
        <taxon>fabids</taxon>
        <taxon>Rosales</taxon>
        <taxon>Rhamnaceae</taxon>
        <taxon>Paliureae</taxon>
        <taxon>Ziziphus</taxon>
    </lineage>
</organism>
<dbReference type="InterPro" id="IPR040300">
    <property type="entry name" value="At3g49055-like"/>
</dbReference>
<reference evidence="2" key="1">
    <citation type="journal article" date="2021" name="Front. Plant Sci.">
        <title>Chromosome-Scale Genome Assembly for Chinese Sour Jujube and Insights Into Its Genome Evolution and Domestication Signature.</title>
        <authorList>
            <person name="Shen L.-Y."/>
            <person name="Luo H."/>
            <person name="Wang X.-L."/>
            <person name="Wang X.-M."/>
            <person name="Qiu X.-J."/>
            <person name="Liu H."/>
            <person name="Zhou S.-S."/>
            <person name="Jia K.-H."/>
            <person name="Nie S."/>
            <person name="Bao Y.-T."/>
            <person name="Zhang R.-G."/>
            <person name="Yun Q.-Z."/>
            <person name="Chai Y.-H."/>
            <person name="Lu J.-Y."/>
            <person name="Li Y."/>
            <person name="Zhao S.-W."/>
            <person name="Mao J.-F."/>
            <person name="Jia S.-G."/>
            <person name="Mao Y.-M."/>
        </authorList>
    </citation>
    <scope>NUCLEOTIDE SEQUENCE</scope>
    <source>
        <strain evidence="2">AT0</strain>
        <tissue evidence="2">Leaf</tissue>
    </source>
</reference>
<evidence type="ECO:0000256" key="1">
    <source>
        <dbReference type="SAM" id="Coils"/>
    </source>
</evidence>
<evidence type="ECO:0000313" key="2">
    <source>
        <dbReference type="EMBL" id="KAH7538042.1"/>
    </source>
</evidence>